<dbReference type="InterPro" id="IPR005877">
    <property type="entry name" value="YSIRK_signal_dom"/>
</dbReference>
<evidence type="ECO:0000313" key="12">
    <source>
        <dbReference type="EMBL" id="KIX90425.1"/>
    </source>
</evidence>
<dbReference type="GO" id="GO:0004806">
    <property type="term" value="F:triacylglycerol lipase activity"/>
    <property type="evidence" value="ECO:0007669"/>
    <property type="project" value="UniProtKB-EC"/>
</dbReference>
<organism evidence="13 15">
    <name type="scientific">Staphylococcus microti</name>
    <dbReference type="NCBI Taxonomy" id="569857"/>
    <lineage>
        <taxon>Bacteria</taxon>
        <taxon>Bacillati</taxon>
        <taxon>Bacillota</taxon>
        <taxon>Bacilli</taxon>
        <taxon>Bacillales</taxon>
        <taxon>Staphylococcaceae</taxon>
        <taxon>Staphylococcus</taxon>
    </lineage>
</organism>
<evidence type="ECO:0000313" key="15">
    <source>
        <dbReference type="Proteomes" id="UP000254100"/>
    </source>
</evidence>
<keyword evidence="14" id="KW-1185">Reference proteome</keyword>
<evidence type="ECO:0000259" key="11">
    <source>
        <dbReference type="Pfam" id="PF24708"/>
    </source>
</evidence>
<keyword evidence="9" id="KW-0443">Lipid metabolism</keyword>
<evidence type="ECO:0000256" key="9">
    <source>
        <dbReference type="ARBA" id="ARBA00023098"/>
    </source>
</evidence>
<dbReference type="PANTHER" id="PTHR34043">
    <property type="entry name" value="ALPHA/BETA-HYDROLASES SUPERFAMILY PROTEIN"/>
    <property type="match status" value="1"/>
</dbReference>
<accession>A0A0D6XPV2</accession>
<dbReference type="AlphaFoldDB" id="A0A0D6XPV2"/>
<keyword evidence="7 13" id="KW-0378">Hydrolase</keyword>
<dbReference type="GO" id="GO:0016042">
    <property type="term" value="P:lipid catabolic process"/>
    <property type="evidence" value="ECO:0007669"/>
    <property type="project" value="UniProtKB-KW"/>
</dbReference>
<keyword evidence="6 10" id="KW-0732">Signal</keyword>
<dbReference type="Proteomes" id="UP000254100">
    <property type="component" value="Unassembled WGS sequence"/>
</dbReference>
<evidence type="ECO:0000256" key="6">
    <source>
        <dbReference type="ARBA" id="ARBA00022729"/>
    </source>
</evidence>
<evidence type="ECO:0000256" key="1">
    <source>
        <dbReference type="ARBA" id="ARBA00001024"/>
    </source>
</evidence>
<evidence type="ECO:0000313" key="13">
    <source>
        <dbReference type="EMBL" id="SUM58443.1"/>
    </source>
</evidence>
<dbReference type="InterPro" id="IPR056304">
    <property type="entry name" value="Lip-like_C"/>
</dbReference>
<sequence>MTNHRQVFSIRKSLYGATSVVVATCFFMLGTGDAEADMVQSEHAIQQTEVADSVEQAKAFNETASQVDNRATLEEAQKQIVVDQHASVNDDVLEANQQQAKPKERSLEVEKDSAIQNDNRHPIVTPEESVKVTDVKPTPVLAPTDKTTVVPVTHGKEAAPVVTDAPNAETGDKESVTAHTLRKADNPVETANPEQPLNQHPFVFVHGFMGMVGDVAPKGMNYWGGTKANLQDYIRNKGYEMYEASVSAIASNHERVVDLYHYIVGGRADYGAAHAEKYGHERYGKTYKGIYPDWQPGKPIHLIGHSMGGQTIRLLEHYLRNGNDEERLYQQQHGGTLSPLYQGGQDGMITSITTIATPHNGTHAADQLGNTPFIRHLLYGLTRTFGNHLGTLDLGMHHWGFKQREGESLIDYGKRVAQSQLWDSEDTALYDLTTTGAEKFNAQTSVNPNIYYKTFNGQATHKTLSGKHMIDFGMAFAHVLTGNLIGGVMDEIWRPNDGLVSVVSAQYPTGEAHVDVTADTPLQKGVWQVMPTMTGWDHSDFIGNDTLDATHNAEQLTDFYDELIDYLMRIEAEK</sequence>
<dbReference type="RefSeq" id="WP_044360754.1">
    <property type="nucleotide sequence ID" value="NZ_JXWY01000043.1"/>
</dbReference>
<dbReference type="EC" id="3.1.1.3" evidence="4"/>
<evidence type="ECO:0000313" key="14">
    <source>
        <dbReference type="Proteomes" id="UP000032366"/>
    </source>
</evidence>
<proteinExistence type="inferred from homology"/>
<dbReference type="OrthoDB" id="2004167at2"/>
<feature type="signal peptide" evidence="10">
    <location>
        <begin position="1"/>
        <end position="36"/>
    </location>
</feature>
<gene>
    <name evidence="13" type="primary">lip</name>
    <name evidence="13" type="ORF">NCTC13832_02193</name>
    <name evidence="12" type="ORF">TP70_07675</name>
</gene>
<feature type="chain" id="PRO_5043119634" description="triacylglycerol lipase" evidence="10">
    <location>
        <begin position="37"/>
        <end position="574"/>
    </location>
</feature>
<dbReference type="NCBIfam" id="NF047351">
    <property type="entry name" value="lipase_YSIRK_Sa"/>
    <property type="match status" value="1"/>
</dbReference>
<dbReference type="STRING" id="569857.TP70_07675"/>
<keyword evidence="5" id="KW-0964">Secreted</keyword>
<name>A0A0D6XPV2_9STAP</name>
<comment type="similarity">
    <text evidence="3">Belongs to the AB hydrolase superfamily. Lipase family.</text>
</comment>
<dbReference type="EMBL" id="JXWY01000043">
    <property type="protein sequence ID" value="KIX90425.1"/>
    <property type="molecule type" value="Genomic_DNA"/>
</dbReference>
<comment type="subcellular location">
    <subcellularLocation>
        <location evidence="2">Secreted</location>
    </subcellularLocation>
</comment>
<reference evidence="12 14" key="1">
    <citation type="submission" date="2015-01" db="EMBL/GenBank/DDBJ databases">
        <authorList>
            <person name="Guo J."/>
        </authorList>
    </citation>
    <scope>NUCLEOTIDE SEQUENCE [LARGE SCALE GENOMIC DNA]</scope>
    <source>
        <strain evidence="12 14">DSM 22147</strain>
    </source>
</reference>
<comment type="catalytic activity">
    <reaction evidence="1">
        <text>a triacylglycerol + H2O = a diacylglycerol + a fatty acid + H(+)</text>
        <dbReference type="Rhea" id="RHEA:12044"/>
        <dbReference type="ChEBI" id="CHEBI:15377"/>
        <dbReference type="ChEBI" id="CHEBI:15378"/>
        <dbReference type="ChEBI" id="CHEBI:17855"/>
        <dbReference type="ChEBI" id="CHEBI:18035"/>
        <dbReference type="ChEBI" id="CHEBI:28868"/>
        <dbReference type="EC" id="3.1.1.3"/>
    </reaction>
</comment>
<keyword evidence="8" id="KW-0442">Lipid degradation</keyword>
<dbReference type="SUPFAM" id="SSF53474">
    <property type="entry name" value="alpha/beta-Hydrolases"/>
    <property type="match status" value="1"/>
</dbReference>
<dbReference type="Pfam" id="PF24708">
    <property type="entry name" value="Lip_C"/>
    <property type="match status" value="1"/>
</dbReference>
<dbReference type="Proteomes" id="UP000032366">
    <property type="component" value="Unassembled WGS sequence"/>
</dbReference>
<dbReference type="NCBIfam" id="TIGR01168">
    <property type="entry name" value="YSIRK_signal"/>
    <property type="match status" value="1"/>
</dbReference>
<evidence type="ECO:0000256" key="7">
    <source>
        <dbReference type="ARBA" id="ARBA00022801"/>
    </source>
</evidence>
<reference evidence="13 15" key="2">
    <citation type="submission" date="2018-06" db="EMBL/GenBank/DDBJ databases">
        <authorList>
            <consortium name="Pathogen Informatics"/>
            <person name="Doyle S."/>
        </authorList>
    </citation>
    <scope>NUCLEOTIDE SEQUENCE [LARGE SCALE GENOMIC DNA]</scope>
    <source>
        <strain evidence="13 15">NCTC13832</strain>
    </source>
</reference>
<evidence type="ECO:0000256" key="3">
    <source>
        <dbReference type="ARBA" id="ARBA00010701"/>
    </source>
</evidence>
<protein>
    <recommendedName>
        <fullName evidence="4">triacylglycerol lipase</fullName>
        <ecNumber evidence="4">3.1.1.3</ecNumber>
    </recommendedName>
</protein>
<evidence type="ECO:0000256" key="5">
    <source>
        <dbReference type="ARBA" id="ARBA00022525"/>
    </source>
</evidence>
<dbReference type="Gene3D" id="3.40.50.1820">
    <property type="entry name" value="alpha/beta hydrolase"/>
    <property type="match status" value="1"/>
</dbReference>
<feature type="domain" description="Lipase-like C-terminal" evidence="11">
    <location>
        <begin position="198"/>
        <end position="572"/>
    </location>
</feature>
<dbReference type="PANTHER" id="PTHR34043:SF3">
    <property type="entry name" value="ALPHA_BETA-HYDROLASES SUPERFAMILY PROTEIN"/>
    <property type="match status" value="1"/>
</dbReference>
<dbReference type="InterPro" id="IPR029058">
    <property type="entry name" value="AB_hydrolase_fold"/>
</dbReference>
<evidence type="ECO:0000256" key="2">
    <source>
        <dbReference type="ARBA" id="ARBA00004613"/>
    </source>
</evidence>
<dbReference type="EMBL" id="UHDT01000001">
    <property type="protein sequence ID" value="SUM58443.1"/>
    <property type="molecule type" value="Genomic_DNA"/>
</dbReference>
<evidence type="ECO:0000256" key="4">
    <source>
        <dbReference type="ARBA" id="ARBA00013279"/>
    </source>
</evidence>
<evidence type="ECO:0000256" key="8">
    <source>
        <dbReference type="ARBA" id="ARBA00022963"/>
    </source>
</evidence>
<dbReference type="GO" id="GO:0005576">
    <property type="term" value="C:extracellular region"/>
    <property type="evidence" value="ECO:0007669"/>
    <property type="project" value="UniProtKB-SubCell"/>
</dbReference>
<evidence type="ECO:0000256" key="10">
    <source>
        <dbReference type="SAM" id="SignalP"/>
    </source>
</evidence>